<reference evidence="10" key="1">
    <citation type="submission" date="2021-02" db="EMBL/GenBank/DDBJ databases">
        <authorList>
            <person name="Nowell W R."/>
        </authorList>
    </citation>
    <scope>NUCLEOTIDE SEQUENCE</scope>
</reference>
<keyword evidence="7 9" id="KW-0503">Monooxygenase</keyword>
<dbReference type="PRINTS" id="PR00463">
    <property type="entry name" value="EP450I"/>
</dbReference>
<dbReference type="InterPro" id="IPR002401">
    <property type="entry name" value="Cyt_P450_E_grp-I"/>
</dbReference>
<dbReference type="PANTHER" id="PTHR24292">
    <property type="entry name" value="CYTOCHROME P450"/>
    <property type="match status" value="1"/>
</dbReference>
<evidence type="ECO:0000313" key="10">
    <source>
        <dbReference type="EMBL" id="CAF1273390.1"/>
    </source>
</evidence>
<comment type="caution">
    <text evidence="10">The sequence shown here is derived from an EMBL/GenBank/DDBJ whole genome shotgun (WGS) entry which is preliminary data.</text>
</comment>
<evidence type="ECO:0008006" key="15">
    <source>
        <dbReference type="Google" id="ProtNLM"/>
    </source>
</evidence>
<organism evidence="10 14">
    <name type="scientific">Didymodactylos carnosus</name>
    <dbReference type="NCBI Taxonomy" id="1234261"/>
    <lineage>
        <taxon>Eukaryota</taxon>
        <taxon>Metazoa</taxon>
        <taxon>Spiralia</taxon>
        <taxon>Gnathifera</taxon>
        <taxon>Rotifera</taxon>
        <taxon>Eurotatoria</taxon>
        <taxon>Bdelloidea</taxon>
        <taxon>Philodinida</taxon>
        <taxon>Philodinidae</taxon>
        <taxon>Didymodactylos</taxon>
    </lineage>
</organism>
<dbReference type="Gene3D" id="1.10.630.10">
    <property type="entry name" value="Cytochrome P450"/>
    <property type="match status" value="1"/>
</dbReference>
<dbReference type="Proteomes" id="UP000681722">
    <property type="component" value="Unassembled WGS sequence"/>
</dbReference>
<proteinExistence type="inferred from homology"/>
<dbReference type="InterPro" id="IPR001128">
    <property type="entry name" value="Cyt_P450"/>
</dbReference>
<comment type="similarity">
    <text evidence="2 9">Belongs to the cytochrome P450 family.</text>
</comment>
<evidence type="ECO:0000313" key="14">
    <source>
        <dbReference type="Proteomes" id="UP000663829"/>
    </source>
</evidence>
<dbReference type="InterPro" id="IPR036396">
    <property type="entry name" value="Cyt_P450_sf"/>
</dbReference>
<dbReference type="EMBL" id="CAJOBC010024476">
    <property type="protein sequence ID" value="CAF4063169.1"/>
    <property type="molecule type" value="Genomic_DNA"/>
</dbReference>
<dbReference type="Proteomes" id="UP000682733">
    <property type="component" value="Unassembled WGS sequence"/>
</dbReference>
<dbReference type="EMBL" id="CAJOBA010051980">
    <property type="protein sequence ID" value="CAF4250362.1"/>
    <property type="molecule type" value="Genomic_DNA"/>
</dbReference>
<evidence type="ECO:0000313" key="13">
    <source>
        <dbReference type="EMBL" id="CAF4250362.1"/>
    </source>
</evidence>
<keyword evidence="5 9" id="KW-0560">Oxidoreductase</keyword>
<evidence type="ECO:0000313" key="11">
    <source>
        <dbReference type="EMBL" id="CAF1456392.1"/>
    </source>
</evidence>
<evidence type="ECO:0000256" key="7">
    <source>
        <dbReference type="ARBA" id="ARBA00023033"/>
    </source>
</evidence>
<dbReference type="EMBL" id="CAJNOK010030124">
    <property type="protein sequence ID" value="CAF1456392.1"/>
    <property type="molecule type" value="Genomic_DNA"/>
</dbReference>
<protein>
    <recommendedName>
        <fullName evidence="15">Cytochrome P450</fullName>
    </recommendedName>
</protein>
<dbReference type="Pfam" id="PF00067">
    <property type="entry name" value="p450"/>
    <property type="match status" value="1"/>
</dbReference>
<evidence type="ECO:0000256" key="9">
    <source>
        <dbReference type="RuleBase" id="RU000461"/>
    </source>
</evidence>
<dbReference type="InterPro" id="IPR050476">
    <property type="entry name" value="Insect_CytP450_Detox"/>
</dbReference>
<evidence type="ECO:0000256" key="2">
    <source>
        <dbReference type="ARBA" id="ARBA00010617"/>
    </source>
</evidence>
<dbReference type="Proteomes" id="UP000663829">
    <property type="component" value="Unassembled WGS sequence"/>
</dbReference>
<dbReference type="EMBL" id="CAJNOQ010011306">
    <property type="protein sequence ID" value="CAF1273390.1"/>
    <property type="molecule type" value="Genomic_DNA"/>
</dbReference>
<keyword evidence="14" id="KW-1185">Reference proteome</keyword>
<dbReference type="GO" id="GO:0004497">
    <property type="term" value="F:monooxygenase activity"/>
    <property type="evidence" value="ECO:0007669"/>
    <property type="project" value="UniProtKB-KW"/>
</dbReference>
<evidence type="ECO:0000256" key="3">
    <source>
        <dbReference type="ARBA" id="ARBA00022617"/>
    </source>
</evidence>
<feature type="binding site" description="axial binding residue" evidence="8">
    <location>
        <position position="124"/>
    </location>
    <ligand>
        <name>heme</name>
        <dbReference type="ChEBI" id="CHEBI:30413"/>
    </ligand>
    <ligandPart>
        <name>Fe</name>
        <dbReference type="ChEBI" id="CHEBI:18248"/>
    </ligandPart>
</feature>
<dbReference type="GO" id="GO:0016705">
    <property type="term" value="F:oxidoreductase activity, acting on paired donors, with incorporation or reduction of molecular oxygen"/>
    <property type="evidence" value="ECO:0007669"/>
    <property type="project" value="InterPro"/>
</dbReference>
<dbReference type="GO" id="GO:0005506">
    <property type="term" value="F:iron ion binding"/>
    <property type="evidence" value="ECO:0007669"/>
    <property type="project" value="InterPro"/>
</dbReference>
<comment type="cofactor">
    <cofactor evidence="1 8">
        <name>heme</name>
        <dbReference type="ChEBI" id="CHEBI:30413"/>
    </cofactor>
</comment>
<dbReference type="InterPro" id="IPR017972">
    <property type="entry name" value="Cyt_P450_CS"/>
</dbReference>
<dbReference type="SUPFAM" id="SSF48264">
    <property type="entry name" value="Cytochrome P450"/>
    <property type="match status" value="1"/>
</dbReference>
<sequence length="179" mass="20457">MSKNPTVQEKMKSELTSYSITRETQLTLETVDQLEYVDCVLKETLRYAPIADATGRTVVAESDIIDGVKVQKGETILIAIQNIHRDPRYWNIDPQLFYPERFLNEDKNHHPYAFLPFGAGHRQCAGQDLARFELKIIVVRLMQFITFVDGGEIENSGGLSQRITCTPKNMAVYVKFDKD</sequence>
<evidence type="ECO:0000256" key="6">
    <source>
        <dbReference type="ARBA" id="ARBA00023004"/>
    </source>
</evidence>
<dbReference type="OrthoDB" id="2789670at2759"/>
<accession>A0A815BPK2</accession>
<keyword evidence="3 8" id="KW-0349">Heme</keyword>
<dbReference type="PRINTS" id="PR00385">
    <property type="entry name" value="P450"/>
</dbReference>
<evidence type="ECO:0000256" key="4">
    <source>
        <dbReference type="ARBA" id="ARBA00022723"/>
    </source>
</evidence>
<dbReference type="AlphaFoldDB" id="A0A815BPK2"/>
<dbReference type="PROSITE" id="PS00086">
    <property type="entry name" value="CYTOCHROME_P450"/>
    <property type="match status" value="1"/>
</dbReference>
<name>A0A815BPK2_9BILA</name>
<evidence type="ECO:0000256" key="1">
    <source>
        <dbReference type="ARBA" id="ARBA00001971"/>
    </source>
</evidence>
<dbReference type="PANTHER" id="PTHR24292:SF54">
    <property type="entry name" value="CYP9F3-RELATED"/>
    <property type="match status" value="1"/>
</dbReference>
<keyword evidence="6 8" id="KW-0408">Iron</keyword>
<keyword evidence="4 8" id="KW-0479">Metal-binding</keyword>
<gene>
    <name evidence="10" type="ORF">GPM918_LOCUS27195</name>
    <name evidence="11" type="ORF">OVA965_LOCUS35054</name>
    <name evidence="12" type="ORF">SRO942_LOCUS27482</name>
    <name evidence="13" type="ORF">TMI583_LOCUS36011</name>
</gene>
<evidence type="ECO:0000256" key="5">
    <source>
        <dbReference type="ARBA" id="ARBA00023002"/>
    </source>
</evidence>
<evidence type="ECO:0000256" key="8">
    <source>
        <dbReference type="PIRSR" id="PIRSR602401-1"/>
    </source>
</evidence>
<evidence type="ECO:0000313" key="12">
    <source>
        <dbReference type="EMBL" id="CAF4063169.1"/>
    </source>
</evidence>
<dbReference type="Proteomes" id="UP000677228">
    <property type="component" value="Unassembled WGS sequence"/>
</dbReference>
<dbReference type="GO" id="GO:0020037">
    <property type="term" value="F:heme binding"/>
    <property type="evidence" value="ECO:0007669"/>
    <property type="project" value="InterPro"/>
</dbReference>